<dbReference type="SUPFAM" id="SSF55961">
    <property type="entry name" value="Bet v1-like"/>
    <property type="match status" value="1"/>
</dbReference>
<accession>A0A6J7GJV4</accession>
<dbReference type="AlphaFoldDB" id="A0A6J7GJV4"/>
<reference evidence="3" key="1">
    <citation type="submission" date="2020-05" db="EMBL/GenBank/DDBJ databases">
        <authorList>
            <person name="Chiriac C."/>
            <person name="Salcher M."/>
            <person name="Ghai R."/>
            <person name="Kavagutti S V."/>
        </authorList>
    </citation>
    <scope>NUCLEOTIDE SEQUENCE</scope>
</reference>
<dbReference type="EMBL" id="CAFBMK010000038">
    <property type="protein sequence ID" value="CAB4906918.1"/>
    <property type="molecule type" value="Genomic_DNA"/>
</dbReference>
<evidence type="ECO:0000259" key="2">
    <source>
        <dbReference type="Pfam" id="PF08327"/>
    </source>
</evidence>
<dbReference type="CDD" id="cd07814">
    <property type="entry name" value="SRPBCC_CalC_Aha1-like"/>
    <property type="match status" value="1"/>
</dbReference>
<evidence type="ECO:0000313" key="3">
    <source>
        <dbReference type="EMBL" id="CAB4906918.1"/>
    </source>
</evidence>
<protein>
    <submittedName>
        <fullName evidence="3">Unannotated protein</fullName>
    </submittedName>
</protein>
<sequence length="271" mass="28707">MTASPLLADHPDGPDVVLVRTSTTVRGTPEEVWWAVATGAGLGTWFVPASVQARVGGAVVTDHGPFGHSHGTVTAYDEPHRFAYEEREWGTEVPPWRTEIVVEPVDDGTCRVRLTSGLTEEGDRYRAAVAGTEEGWVAGLRNLVLAREHFPGQPAGGVFVVRGVAASREEAWAALLGALGLHGARVGDEVLGAAGAPLLAGVVEEVGPTNLLVRTTAPAPGLVELSAHTWQTTSLLLHAHLFGPGGAMVAQAERPRWDMWLHARFPGARPV</sequence>
<name>A0A6J7GJV4_9ZZZZ</name>
<gene>
    <name evidence="3" type="ORF">UFOPK3564_00951</name>
</gene>
<dbReference type="InterPro" id="IPR013538">
    <property type="entry name" value="ASHA1/2-like_C"/>
</dbReference>
<dbReference type="InterPro" id="IPR023393">
    <property type="entry name" value="START-like_dom_sf"/>
</dbReference>
<dbReference type="Pfam" id="PF08327">
    <property type="entry name" value="AHSA1"/>
    <property type="match status" value="1"/>
</dbReference>
<comment type="similarity">
    <text evidence="1">Belongs to the AHA1 family.</text>
</comment>
<evidence type="ECO:0000256" key="1">
    <source>
        <dbReference type="ARBA" id="ARBA00006817"/>
    </source>
</evidence>
<organism evidence="3">
    <name type="scientific">freshwater metagenome</name>
    <dbReference type="NCBI Taxonomy" id="449393"/>
    <lineage>
        <taxon>unclassified sequences</taxon>
        <taxon>metagenomes</taxon>
        <taxon>ecological metagenomes</taxon>
    </lineage>
</organism>
<proteinExistence type="inferred from homology"/>
<feature type="domain" description="Activator of Hsp90 ATPase homologue 1/2-like C-terminal" evidence="2">
    <location>
        <begin position="28"/>
        <end position="143"/>
    </location>
</feature>
<dbReference type="Gene3D" id="3.30.530.20">
    <property type="match status" value="1"/>
</dbReference>